<dbReference type="AlphaFoldDB" id="A0A699WPL9"/>
<sequence>GDIYSNEYFLRWMRWVERVREDYAYGRASSVDHWRFYSRHKEQLITHIPALQSELAQVLELNSFLLDGSYASLDMVSAACERYGLENVFAALYDNVVAYVGEVIKKRVKGYWEVNTSRS</sequence>
<proteinExistence type="predicted"/>
<accession>A0A699WPL9</accession>
<gene>
    <name evidence="1" type="ORF">Tci_921651</name>
</gene>
<feature type="non-terminal residue" evidence="1">
    <location>
        <position position="1"/>
    </location>
</feature>
<name>A0A699WPL9_TANCI</name>
<organism evidence="1">
    <name type="scientific">Tanacetum cinerariifolium</name>
    <name type="common">Dalmatian daisy</name>
    <name type="synonym">Chrysanthemum cinerariifolium</name>
    <dbReference type="NCBI Taxonomy" id="118510"/>
    <lineage>
        <taxon>Eukaryota</taxon>
        <taxon>Viridiplantae</taxon>
        <taxon>Streptophyta</taxon>
        <taxon>Embryophyta</taxon>
        <taxon>Tracheophyta</taxon>
        <taxon>Spermatophyta</taxon>
        <taxon>Magnoliopsida</taxon>
        <taxon>eudicotyledons</taxon>
        <taxon>Gunneridae</taxon>
        <taxon>Pentapetalae</taxon>
        <taxon>asterids</taxon>
        <taxon>campanulids</taxon>
        <taxon>Asterales</taxon>
        <taxon>Asteraceae</taxon>
        <taxon>Asteroideae</taxon>
        <taxon>Anthemideae</taxon>
        <taxon>Anthemidinae</taxon>
        <taxon>Tanacetum</taxon>
    </lineage>
</organism>
<protein>
    <submittedName>
        <fullName evidence="1">Uncharacterized protein</fullName>
    </submittedName>
</protein>
<dbReference type="EMBL" id="BKCJ011745797">
    <property type="protein sequence ID" value="GFD49682.1"/>
    <property type="molecule type" value="Genomic_DNA"/>
</dbReference>
<feature type="non-terminal residue" evidence="1">
    <location>
        <position position="119"/>
    </location>
</feature>
<comment type="caution">
    <text evidence="1">The sequence shown here is derived from an EMBL/GenBank/DDBJ whole genome shotgun (WGS) entry which is preliminary data.</text>
</comment>
<reference evidence="1" key="1">
    <citation type="journal article" date="2019" name="Sci. Rep.">
        <title>Draft genome of Tanacetum cinerariifolium, the natural source of mosquito coil.</title>
        <authorList>
            <person name="Yamashiro T."/>
            <person name="Shiraishi A."/>
            <person name="Satake H."/>
            <person name="Nakayama K."/>
        </authorList>
    </citation>
    <scope>NUCLEOTIDE SEQUENCE</scope>
</reference>
<evidence type="ECO:0000313" key="1">
    <source>
        <dbReference type="EMBL" id="GFD49682.1"/>
    </source>
</evidence>